<protein>
    <submittedName>
        <fullName evidence="1">644_t:CDS:1</fullName>
    </submittedName>
</protein>
<dbReference type="Proteomes" id="UP000789860">
    <property type="component" value="Unassembled WGS sequence"/>
</dbReference>
<feature type="non-terminal residue" evidence="1">
    <location>
        <position position="1"/>
    </location>
</feature>
<keyword evidence="2" id="KW-1185">Reference proteome</keyword>
<name>A0ACA9MRG5_9GLOM</name>
<evidence type="ECO:0000313" key="2">
    <source>
        <dbReference type="Proteomes" id="UP000789860"/>
    </source>
</evidence>
<accession>A0ACA9MRG5</accession>
<proteinExistence type="predicted"/>
<evidence type="ECO:0000313" key="1">
    <source>
        <dbReference type="EMBL" id="CAG8604536.1"/>
    </source>
</evidence>
<dbReference type="EMBL" id="CAJVPM010014943">
    <property type="protein sequence ID" value="CAG8604536.1"/>
    <property type="molecule type" value="Genomic_DNA"/>
</dbReference>
<comment type="caution">
    <text evidence="1">The sequence shown here is derived from an EMBL/GenBank/DDBJ whole genome shotgun (WGS) entry which is preliminary data.</text>
</comment>
<reference evidence="1" key="1">
    <citation type="submission" date="2021-06" db="EMBL/GenBank/DDBJ databases">
        <authorList>
            <person name="Kallberg Y."/>
            <person name="Tangrot J."/>
            <person name="Rosling A."/>
        </authorList>
    </citation>
    <scope>NUCLEOTIDE SEQUENCE</scope>
    <source>
        <strain evidence="1">AU212A</strain>
    </source>
</reference>
<organism evidence="1 2">
    <name type="scientific">Scutellospora calospora</name>
    <dbReference type="NCBI Taxonomy" id="85575"/>
    <lineage>
        <taxon>Eukaryota</taxon>
        <taxon>Fungi</taxon>
        <taxon>Fungi incertae sedis</taxon>
        <taxon>Mucoromycota</taxon>
        <taxon>Glomeromycotina</taxon>
        <taxon>Glomeromycetes</taxon>
        <taxon>Diversisporales</taxon>
        <taxon>Gigasporaceae</taxon>
        <taxon>Scutellospora</taxon>
    </lineage>
</organism>
<sequence>EEISDIANADILDHKMAEHLENSFKKSLNKIHALRQYHIAECYEHPSESLTEEFITEYTVEAITHEDFRDDKLTTVIRAEKHQICLELLKICMPVKDIDNRNRYIADIVKSCLESSDAKKSGLKSDKVKLVSTFDKESASKLLPYQTGEGQFYENSEDLRYGYSKLSSDELEIASSSDIQLHQELFDII</sequence>
<gene>
    <name evidence="1" type="ORF">SCALOS_LOCUS7049</name>
</gene>